<protein>
    <submittedName>
        <fullName evidence="4">Uncharacterized protein</fullName>
    </submittedName>
</protein>
<name>A0A9E8MIZ3_9MICO</name>
<dbReference type="Proteomes" id="UP001164706">
    <property type="component" value="Chromosome"/>
</dbReference>
<keyword evidence="3" id="KW-0812">Transmembrane</keyword>
<evidence type="ECO:0000256" key="2">
    <source>
        <dbReference type="SAM" id="MobiDB-lite"/>
    </source>
</evidence>
<feature type="coiled-coil region" evidence="1">
    <location>
        <begin position="241"/>
        <end position="271"/>
    </location>
</feature>
<evidence type="ECO:0000313" key="5">
    <source>
        <dbReference type="Proteomes" id="UP001164706"/>
    </source>
</evidence>
<organism evidence="4 5">
    <name type="scientific">Microcella daejeonensis</name>
    <dbReference type="NCBI Taxonomy" id="2994971"/>
    <lineage>
        <taxon>Bacteria</taxon>
        <taxon>Bacillati</taxon>
        <taxon>Actinomycetota</taxon>
        <taxon>Actinomycetes</taxon>
        <taxon>Micrococcales</taxon>
        <taxon>Microbacteriaceae</taxon>
        <taxon>Microcella</taxon>
    </lineage>
</organism>
<evidence type="ECO:0000313" key="4">
    <source>
        <dbReference type="EMBL" id="WAB80440.1"/>
    </source>
</evidence>
<keyword evidence="3" id="KW-1133">Transmembrane helix</keyword>
<reference evidence="4" key="1">
    <citation type="submission" date="2022-11" db="EMBL/GenBank/DDBJ databases">
        <title>Description of Microcella daejonensis nov. sp, isolated from riverside soil.</title>
        <authorList>
            <person name="Molina K.M."/>
            <person name="Kim S.B."/>
        </authorList>
    </citation>
    <scope>NUCLEOTIDE SEQUENCE</scope>
    <source>
        <strain evidence="4">MMS21-STM12</strain>
    </source>
</reference>
<feature type="transmembrane region" description="Helical" evidence="3">
    <location>
        <begin position="12"/>
        <end position="34"/>
    </location>
</feature>
<evidence type="ECO:0000256" key="3">
    <source>
        <dbReference type="SAM" id="Phobius"/>
    </source>
</evidence>
<gene>
    <name evidence="4" type="ORF">OVN18_07600</name>
</gene>
<feature type="compositionally biased region" description="Basic and acidic residues" evidence="2">
    <location>
        <begin position="169"/>
        <end position="181"/>
    </location>
</feature>
<proteinExistence type="predicted"/>
<keyword evidence="1" id="KW-0175">Coiled coil</keyword>
<evidence type="ECO:0000256" key="1">
    <source>
        <dbReference type="SAM" id="Coils"/>
    </source>
</evidence>
<dbReference type="KEGG" id="mdb:OVN18_07600"/>
<feature type="region of interest" description="Disordered" evidence="2">
    <location>
        <begin position="169"/>
        <end position="194"/>
    </location>
</feature>
<keyword evidence="3" id="KW-0472">Membrane</keyword>
<dbReference type="RefSeq" id="WP_267780104.1">
    <property type="nucleotide sequence ID" value="NZ_CP113089.1"/>
</dbReference>
<accession>A0A9E8MIZ3</accession>
<dbReference type="AlphaFoldDB" id="A0A9E8MIZ3"/>
<keyword evidence="5" id="KW-1185">Reference proteome</keyword>
<sequence>MELIGGVVGGLVAAGGLVLVLVAAVVVGGLVIVARRRPKPQAALDEVRLTAGSALVRADARVAEAEQDLEFAAAQFGERATQEYRAALRRAQGDREEVFRLHGLLQSDPGANLRHRERAARIAMLADRIDRRLGEQADVFRQRRGQESGAPERLQRLRERIGETGRRIEAAASRRDARRATLDAPALGAEADAPERAARQLTRAEGLASEAAAALAASAASAVAERLGDAERLLYAAEEGLERLDARLARLDDATEALDRLRLDARLARDEALGAVAAAPDPQTADALTRAVAETDAAVAEAAEGSRDPLRALEGIQQALDRLETAQAASRTQAQRLSHAREAYHAARVQAEAQIAAARDVMGGGAPASARARLEDALVELRASRAAIELDPVEALDAARRALVHARDAEVLAKY</sequence>
<dbReference type="EMBL" id="CP113089">
    <property type="protein sequence ID" value="WAB80440.1"/>
    <property type="molecule type" value="Genomic_DNA"/>
</dbReference>